<keyword evidence="4 6" id="KW-0975">Bacterial flagellum</keyword>
<keyword evidence="8" id="KW-0966">Cell projection</keyword>
<evidence type="ECO:0000256" key="4">
    <source>
        <dbReference type="ARBA" id="ARBA00023143"/>
    </source>
</evidence>
<evidence type="ECO:0000256" key="3">
    <source>
        <dbReference type="ARBA" id="ARBA00014376"/>
    </source>
</evidence>
<evidence type="ECO:0000256" key="2">
    <source>
        <dbReference type="ARBA" id="ARBA00009677"/>
    </source>
</evidence>
<evidence type="ECO:0000256" key="6">
    <source>
        <dbReference type="PIRNR" id="PIRNR002889"/>
    </source>
</evidence>
<dbReference type="PANTHER" id="PTHR30435">
    <property type="entry name" value="FLAGELLAR PROTEIN"/>
    <property type="match status" value="1"/>
</dbReference>
<comment type="caution">
    <text evidence="8">The sequence shown here is derived from an EMBL/GenBank/DDBJ whole genome shotgun (WGS) entry which is preliminary data.</text>
</comment>
<dbReference type="Proteomes" id="UP001223586">
    <property type="component" value="Unassembled WGS sequence"/>
</dbReference>
<feature type="domain" description="Flagellar basal body rod protein N-terminal" evidence="7">
    <location>
        <begin position="8"/>
        <end position="38"/>
    </location>
</feature>
<keyword evidence="8" id="KW-0282">Flagellum</keyword>
<gene>
    <name evidence="8" type="ORF">J2S08_001664</name>
</gene>
<name>A0ABT9WRA7_9BACI</name>
<dbReference type="PANTHER" id="PTHR30435:SF12">
    <property type="entry name" value="FLAGELLAR BASAL BODY ROD PROTEIN FLGB"/>
    <property type="match status" value="1"/>
</dbReference>
<evidence type="ECO:0000313" key="8">
    <source>
        <dbReference type="EMBL" id="MDQ0175828.1"/>
    </source>
</evidence>
<accession>A0ABT9WRA7</accession>
<dbReference type="InterPro" id="IPR006300">
    <property type="entry name" value="FlgB"/>
</dbReference>
<comment type="similarity">
    <text evidence="2 6">Belongs to the flagella basal body rod proteins family.</text>
</comment>
<evidence type="ECO:0000313" key="9">
    <source>
        <dbReference type="Proteomes" id="UP001223586"/>
    </source>
</evidence>
<dbReference type="NCBIfam" id="TIGR01396">
    <property type="entry name" value="FlgB"/>
    <property type="match status" value="1"/>
</dbReference>
<evidence type="ECO:0000259" key="7">
    <source>
        <dbReference type="Pfam" id="PF00460"/>
    </source>
</evidence>
<keyword evidence="8" id="KW-0969">Cilium</keyword>
<proteinExistence type="inferred from homology"/>
<dbReference type="EMBL" id="JAUSTT010000008">
    <property type="protein sequence ID" value="MDQ0175828.1"/>
    <property type="molecule type" value="Genomic_DNA"/>
</dbReference>
<dbReference type="RefSeq" id="WP_307228470.1">
    <property type="nucleotide sequence ID" value="NZ_JAUSTT010000008.1"/>
</dbReference>
<sequence>MNLFTNTFYTLEHALDYSATKQKVISQNIANNDTPNYKAKDVSFKSVFQEAKNETLTAKRSDERHYQFKTAAIHPAVYKKNNVKYHDNGNNVDIDAEMSDSARNQIYFNVLIDRLNGKFSTLQSVVKGGK</sequence>
<protein>
    <recommendedName>
        <fullName evidence="3 6">Flagellar basal body rod protein FlgB</fullName>
    </recommendedName>
</protein>
<comment type="function">
    <text evidence="5 6">Structural component of flagellum, the bacterial motility apparatus. Part of the rod structure of flagellar basal body.</text>
</comment>
<reference evidence="8 9" key="1">
    <citation type="submission" date="2023-07" db="EMBL/GenBank/DDBJ databases">
        <title>Genomic Encyclopedia of Type Strains, Phase IV (KMG-IV): sequencing the most valuable type-strain genomes for metagenomic binning, comparative biology and taxonomic classification.</title>
        <authorList>
            <person name="Goeker M."/>
        </authorList>
    </citation>
    <scope>NUCLEOTIDE SEQUENCE [LARGE SCALE GENOMIC DNA]</scope>
    <source>
        <strain evidence="8 9">DSM 23837</strain>
    </source>
</reference>
<evidence type="ECO:0000256" key="5">
    <source>
        <dbReference type="ARBA" id="ARBA00024934"/>
    </source>
</evidence>
<comment type="subcellular location">
    <subcellularLocation>
        <location evidence="1 6">Bacterial flagellum basal body</location>
    </subcellularLocation>
</comment>
<dbReference type="InterPro" id="IPR001444">
    <property type="entry name" value="Flag_bb_rod_N"/>
</dbReference>
<dbReference type="Pfam" id="PF00460">
    <property type="entry name" value="Flg_bb_rod"/>
    <property type="match status" value="1"/>
</dbReference>
<evidence type="ECO:0000256" key="1">
    <source>
        <dbReference type="ARBA" id="ARBA00004117"/>
    </source>
</evidence>
<organism evidence="8 9">
    <name type="scientific">Bacillus chungangensis</name>
    <dbReference type="NCBI Taxonomy" id="587633"/>
    <lineage>
        <taxon>Bacteria</taxon>
        <taxon>Bacillati</taxon>
        <taxon>Bacillota</taxon>
        <taxon>Bacilli</taxon>
        <taxon>Bacillales</taxon>
        <taxon>Bacillaceae</taxon>
        <taxon>Bacillus</taxon>
    </lineage>
</organism>
<comment type="subunit">
    <text evidence="6">The basal body constitutes a major portion of the flagellar organelle and consists of a number of rings mounted on a central rod.</text>
</comment>
<keyword evidence="9" id="KW-1185">Reference proteome</keyword>
<dbReference type="PIRSF" id="PIRSF002889">
    <property type="entry name" value="Rod_FlgB"/>
    <property type="match status" value="1"/>
</dbReference>